<proteinExistence type="predicted"/>
<dbReference type="Gene3D" id="1.20.1560.10">
    <property type="entry name" value="ABC transporter type 1, transmembrane domain"/>
    <property type="match status" value="2"/>
</dbReference>
<dbReference type="InterPro" id="IPR003439">
    <property type="entry name" value="ABC_transporter-like_ATP-bd"/>
</dbReference>
<name>A0A194W251_CYTMA</name>
<evidence type="ECO:0000259" key="10">
    <source>
        <dbReference type="PROSITE" id="PS50929"/>
    </source>
</evidence>
<feature type="transmembrane region" description="Helical" evidence="8">
    <location>
        <begin position="754"/>
        <end position="772"/>
    </location>
</feature>
<evidence type="ECO:0000256" key="3">
    <source>
        <dbReference type="ARBA" id="ARBA00022692"/>
    </source>
</evidence>
<dbReference type="EMBL" id="CM003103">
    <property type="protein sequence ID" value="KUI70352.1"/>
    <property type="molecule type" value="Genomic_DNA"/>
</dbReference>
<dbReference type="CDD" id="cd18579">
    <property type="entry name" value="ABC_6TM_ABCC_D1"/>
    <property type="match status" value="1"/>
</dbReference>
<dbReference type="GO" id="GO:0016020">
    <property type="term" value="C:membrane"/>
    <property type="evidence" value="ECO:0007669"/>
    <property type="project" value="UniProtKB-SubCell"/>
</dbReference>
<dbReference type="PROSITE" id="PS00211">
    <property type="entry name" value="ABC_TRANSPORTER_1"/>
    <property type="match status" value="1"/>
</dbReference>
<dbReference type="SMR" id="A0A194W251"/>
<gene>
    <name evidence="11" type="ORF">VM1G_05836</name>
</gene>
<dbReference type="InterPro" id="IPR003593">
    <property type="entry name" value="AAA+_ATPase"/>
</dbReference>
<dbReference type="Gene3D" id="3.40.50.300">
    <property type="entry name" value="P-loop containing nucleotide triphosphate hydrolases"/>
    <property type="match status" value="2"/>
</dbReference>
<evidence type="ECO:0000256" key="2">
    <source>
        <dbReference type="ARBA" id="ARBA00022448"/>
    </source>
</evidence>
<keyword evidence="3 8" id="KW-0812">Transmembrane</keyword>
<dbReference type="InterPro" id="IPR011527">
    <property type="entry name" value="ABC1_TM_dom"/>
</dbReference>
<dbReference type="SUPFAM" id="SSF90123">
    <property type="entry name" value="ABC transporter transmembrane region"/>
    <property type="match status" value="2"/>
</dbReference>
<reference evidence="11" key="1">
    <citation type="submission" date="2014-12" db="EMBL/GenBank/DDBJ databases">
        <title>Genome Sequence of Valsa Canker Pathogens Uncovers a Specific Adaption of Colonization on Woody Bark.</title>
        <authorList>
            <person name="Yin Z."/>
            <person name="Liu H."/>
            <person name="Gao X."/>
            <person name="Li Z."/>
            <person name="Song N."/>
            <person name="Ke X."/>
            <person name="Dai Q."/>
            <person name="Wu Y."/>
            <person name="Sun Y."/>
            <person name="Xu J.-R."/>
            <person name="Kang Z.K."/>
            <person name="Wang L."/>
            <person name="Huang L."/>
        </authorList>
    </citation>
    <scope>NUCLEOTIDE SEQUENCE [LARGE SCALE GENOMIC DNA]</scope>
    <source>
        <strain evidence="11">03-8</strain>
    </source>
</reference>
<dbReference type="CDD" id="cd18580">
    <property type="entry name" value="ABC_6TM_ABCC_D2"/>
    <property type="match status" value="1"/>
</dbReference>
<dbReference type="InterPro" id="IPR017871">
    <property type="entry name" value="ABC_transporter-like_CS"/>
</dbReference>
<dbReference type="Pfam" id="PF00664">
    <property type="entry name" value="ABC_membrane"/>
    <property type="match status" value="2"/>
</dbReference>
<feature type="transmembrane region" description="Helical" evidence="8">
    <location>
        <begin position="106"/>
        <end position="127"/>
    </location>
</feature>
<dbReference type="InterPro" id="IPR044746">
    <property type="entry name" value="ABCC_6TM_D1"/>
</dbReference>
<dbReference type="PROSITE" id="PS50929">
    <property type="entry name" value="ABC_TM1F"/>
    <property type="match status" value="2"/>
</dbReference>
<dbReference type="PANTHER" id="PTHR24223:SF345">
    <property type="entry name" value="ABC MULTIDRUG TRANSPORTER (EUROFUNG)"/>
    <property type="match status" value="1"/>
</dbReference>
<dbReference type="GO" id="GO:0016887">
    <property type="term" value="F:ATP hydrolysis activity"/>
    <property type="evidence" value="ECO:0007669"/>
    <property type="project" value="InterPro"/>
</dbReference>
<feature type="domain" description="ABC transmembrane type-1" evidence="10">
    <location>
        <begin position="114"/>
        <end position="386"/>
    </location>
</feature>
<dbReference type="OrthoDB" id="4139357at2759"/>
<feature type="domain" description="ABC transporter" evidence="9">
    <location>
        <begin position="1046"/>
        <end position="1291"/>
    </location>
</feature>
<dbReference type="PROSITE" id="PS50893">
    <property type="entry name" value="ABC_TRANSPORTER_2"/>
    <property type="match status" value="2"/>
</dbReference>
<evidence type="ECO:0000313" key="12">
    <source>
        <dbReference type="Proteomes" id="UP000078559"/>
    </source>
</evidence>
<sequence>MDGYDGLFILTTECLSKRDILLDAYKREPPEATKGPIGRVLFLWINQVLVRGYRKILQKDDLPLLDRYLSSRNLRQTILRVWDQRAEPEDGATVPRVLLKCLQTPFLAAIVPRIFVIVFRFAQPLLISRAIRFVTSSPEEDERLNGYWIVVTASIIYMGMAVSTSIYKHRLNRLEVMIRGAMVSLLHHRVLSARNGESEDGKVVTLISNDMNNVEKSAEMFHETWAQFVEVIVGTMLLAREVGWLWPVPFVLIFFCSQMSRYVTKHLKAEQGKWNTATQQRISATSSMLASIKNIKMLGFQEAMVDHVEDLRRQEMDAARGVRWLMVAYNASANALGMFAPVLTIVLYAGLAMLRGAVLDAGTAFTTVAVLSMITHPANMIMTIIPRAVVSYASFERIQEYLLDDNDPTRAVDMSKHSRNPAITAHHSPVDAQLSVVTISSARENKPILRDINLELRQGTITICTGPVGSGKTTLARAILGELSPSQGYVRLLPRRVAYCAQTPWLPNQSIREVICGPAADHESLDENWYQATVRACCLDSDIELLPHGDATMVGSNGMNLSGGQRQRVALARAVYSRYDMAILDDSLNALDEKTQIHVVENLLGPSGILRKNRVTVLWITTATRYFGLADDIIVLADGTIKDRGRWEQLRKDDALIDKIIHSHDGDLKTDIKDPEKNNMARDDKSTTSVAAAQDLSRRNGDLSLYSYYFTSAGIANIVAMIFCTASCSFFNNIPQYWLKRWTEPTSTPTHTSTILYMAVYLLLLIIAWLFTNGMMYTTILKVAPTSGLTLHHRLLTTILSAPLLYFSHLDTGTILNRFGQDIQLIDKTLAPAASSFSVQAFKLLNQTILLCVSQPTLSLSLPLSAAVVYLVQRVYLRTSRQLRLLELESRAGIVSGFLEAVQGAATIRAFGWQGAVAGQHDGEGASGVLDGYQRPSYLLLCLQRWLSVVLDLLVAGIAVASVRLAVSHRGSTTGGQVGLALNMILVANATLLRLVESWTELEISLGAVARLKEVEALTPREDKPGKEEEYDELRRPDNWPARGRIQLKDVTAAYNPTAVALRNIDLDIEAGQTVVICGRTGSGKSSLLLALLKLLNTTDGVITVDEIDTAPISRRTIRQDAFITVAQEPFFMPHASLKFNLDPEMRARPAVLVAALKRTGLPFSSLPALSAGQTQLLALARALVRRSILCDPVSSLSTTKPYSDSERAGARPIILLDEVTSSLDPVTESKIHDIISEEFVRNGHTVVMVTHKLNAVRGMMRSGKDVVVRMAEGKIEQVEVVGAEIGGIRQQ</sequence>
<comment type="subcellular location">
    <subcellularLocation>
        <location evidence="1">Membrane</location>
        <topology evidence="1">Multi-pass membrane protein</topology>
    </subcellularLocation>
</comment>
<feature type="transmembrane region" description="Helical" evidence="8">
    <location>
        <begin position="849"/>
        <end position="872"/>
    </location>
</feature>
<keyword evidence="4" id="KW-0547">Nucleotide-binding</keyword>
<feature type="transmembrane region" description="Helical" evidence="8">
    <location>
        <begin position="322"/>
        <end position="351"/>
    </location>
</feature>
<feature type="domain" description="ABC transporter" evidence="9">
    <location>
        <begin position="434"/>
        <end position="663"/>
    </location>
</feature>
<evidence type="ECO:0000256" key="1">
    <source>
        <dbReference type="ARBA" id="ARBA00004141"/>
    </source>
</evidence>
<evidence type="ECO:0000259" key="9">
    <source>
        <dbReference type="PROSITE" id="PS50893"/>
    </source>
</evidence>
<keyword evidence="2" id="KW-0813">Transport</keyword>
<protein>
    <submittedName>
        <fullName evidence="11">Canalicular multispecific organic anion transporter 2</fullName>
    </submittedName>
</protein>
<evidence type="ECO:0000256" key="8">
    <source>
        <dbReference type="SAM" id="Phobius"/>
    </source>
</evidence>
<dbReference type="InterPro" id="IPR036640">
    <property type="entry name" value="ABC1_TM_sf"/>
</dbReference>
<evidence type="ECO:0000256" key="7">
    <source>
        <dbReference type="ARBA" id="ARBA00023136"/>
    </source>
</evidence>
<dbReference type="CDD" id="cd03250">
    <property type="entry name" value="ABCC_MRP_domain1"/>
    <property type="match status" value="1"/>
</dbReference>
<dbReference type="InterPro" id="IPR050173">
    <property type="entry name" value="ABC_transporter_C-like"/>
</dbReference>
<feature type="transmembrane region" description="Helical" evidence="8">
    <location>
        <begin position="147"/>
        <end position="167"/>
    </location>
</feature>
<evidence type="ECO:0000313" key="11">
    <source>
        <dbReference type="EMBL" id="KUI70352.1"/>
    </source>
</evidence>
<feature type="transmembrane region" description="Helical" evidence="8">
    <location>
        <begin position="708"/>
        <end position="734"/>
    </location>
</feature>
<dbReference type="GO" id="GO:0140359">
    <property type="term" value="F:ABC-type transporter activity"/>
    <property type="evidence" value="ECO:0007669"/>
    <property type="project" value="InterPro"/>
</dbReference>
<keyword evidence="5" id="KW-0067">ATP-binding</keyword>
<evidence type="ECO:0000256" key="5">
    <source>
        <dbReference type="ARBA" id="ARBA00022840"/>
    </source>
</evidence>
<keyword evidence="6 8" id="KW-1133">Transmembrane helix</keyword>
<dbReference type="Pfam" id="PF00005">
    <property type="entry name" value="ABC_tran"/>
    <property type="match status" value="2"/>
</dbReference>
<dbReference type="PANTHER" id="PTHR24223">
    <property type="entry name" value="ATP-BINDING CASSETTE SUB-FAMILY C"/>
    <property type="match status" value="1"/>
</dbReference>
<dbReference type="SUPFAM" id="SSF52540">
    <property type="entry name" value="P-loop containing nucleoside triphosphate hydrolases"/>
    <property type="match status" value="2"/>
</dbReference>
<keyword evidence="12" id="KW-1185">Reference proteome</keyword>
<dbReference type="InterPro" id="IPR044726">
    <property type="entry name" value="ABCC_6TM_D2"/>
</dbReference>
<feature type="domain" description="ABC transmembrane type-1" evidence="10">
    <location>
        <begin position="719"/>
        <end position="1003"/>
    </location>
</feature>
<evidence type="ECO:0000256" key="6">
    <source>
        <dbReference type="ARBA" id="ARBA00022989"/>
    </source>
</evidence>
<evidence type="ECO:0000256" key="4">
    <source>
        <dbReference type="ARBA" id="ARBA00022741"/>
    </source>
</evidence>
<dbReference type="SMART" id="SM00382">
    <property type="entry name" value="AAA"/>
    <property type="match status" value="2"/>
</dbReference>
<organism evidence="11 12">
    <name type="scientific">Cytospora mali</name>
    <name type="common">Apple Valsa canker fungus</name>
    <name type="synonym">Valsa mali</name>
    <dbReference type="NCBI Taxonomy" id="578113"/>
    <lineage>
        <taxon>Eukaryota</taxon>
        <taxon>Fungi</taxon>
        <taxon>Dikarya</taxon>
        <taxon>Ascomycota</taxon>
        <taxon>Pezizomycotina</taxon>
        <taxon>Sordariomycetes</taxon>
        <taxon>Sordariomycetidae</taxon>
        <taxon>Diaporthales</taxon>
        <taxon>Cytosporaceae</taxon>
        <taxon>Cytospora</taxon>
    </lineage>
</organism>
<dbReference type="InterPro" id="IPR027417">
    <property type="entry name" value="P-loop_NTPase"/>
</dbReference>
<keyword evidence="7 8" id="KW-0472">Membrane</keyword>
<accession>A0A194W251</accession>
<dbReference type="Proteomes" id="UP000078559">
    <property type="component" value="Chromosome 6"/>
</dbReference>
<dbReference type="GO" id="GO:0005524">
    <property type="term" value="F:ATP binding"/>
    <property type="evidence" value="ECO:0007669"/>
    <property type="project" value="UniProtKB-KW"/>
</dbReference>